<organism evidence="12 13">
    <name type="scientific">Hanseniaspora opuntiae</name>
    <dbReference type="NCBI Taxonomy" id="211096"/>
    <lineage>
        <taxon>Eukaryota</taxon>
        <taxon>Fungi</taxon>
        <taxon>Dikarya</taxon>
        <taxon>Ascomycota</taxon>
        <taxon>Saccharomycotina</taxon>
        <taxon>Saccharomycetes</taxon>
        <taxon>Saccharomycodales</taxon>
        <taxon>Saccharomycodaceae</taxon>
        <taxon>Hanseniaspora</taxon>
    </lineage>
</organism>
<dbReference type="GO" id="GO:0005886">
    <property type="term" value="C:plasma membrane"/>
    <property type="evidence" value="ECO:0007669"/>
    <property type="project" value="TreeGrafter"/>
</dbReference>
<dbReference type="PROSITE" id="PS50893">
    <property type="entry name" value="ABC_TRANSPORTER_2"/>
    <property type="match status" value="2"/>
</dbReference>
<dbReference type="CDD" id="cd18597">
    <property type="entry name" value="ABC_6TM_YOR1_D1_like"/>
    <property type="match status" value="1"/>
</dbReference>
<evidence type="ECO:0000256" key="3">
    <source>
        <dbReference type="ARBA" id="ARBA00022448"/>
    </source>
</evidence>
<dbReference type="Proteomes" id="UP000095605">
    <property type="component" value="Unassembled WGS sequence"/>
</dbReference>
<feature type="transmembrane region" description="Helical" evidence="9">
    <location>
        <begin position="1000"/>
        <end position="1019"/>
    </location>
</feature>
<dbReference type="OrthoDB" id="6500128at2759"/>
<keyword evidence="4 9" id="KW-0812">Transmembrane</keyword>
<feature type="transmembrane region" description="Helical" evidence="9">
    <location>
        <begin position="235"/>
        <end position="254"/>
    </location>
</feature>
<dbReference type="InterPro" id="IPR011527">
    <property type="entry name" value="ABC1_TM_dom"/>
</dbReference>
<name>A0A1E5R6S9_9ASCO</name>
<dbReference type="Gene3D" id="3.40.50.300">
    <property type="entry name" value="P-loop containing nucleotide triphosphate hydrolases"/>
    <property type="match status" value="2"/>
</dbReference>
<keyword evidence="5" id="KW-0547">Nucleotide-binding</keyword>
<evidence type="ECO:0000313" key="12">
    <source>
        <dbReference type="EMBL" id="OEJ82578.1"/>
    </source>
</evidence>
<dbReference type="InterPro" id="IPR050173">
    <property type="entry name" value="ABC_transporter_C-like"/>
</dbReference>
<feature type="domain" description="ABC transmembrane type-1" evidence="11">
    <location>
        <begin position="888"/>
        <end position="1163"/>
    </location>
</feature>
<dbReference type="Gene3D" id="1.20.1560.10">
    <property type="entry name" value="ABC transporter type 1, transmembrane domain"/>
    <property type="match status" value="2"/>
</dbReference>
<dbReference type="FunFam" id="1.20.1560.10:FF:000010">
    <property type="entry name" value="Multidrug resistance-associated ABC transporter"/>
    <property type="match status" value="1"/>
</dbReference>
<feature type="domain" description="ABC transmembrane type-1" evidence="11">
    <location>
        <begin position="193"/>
        <end position="476"/>
    </location>
</feature>
<feature type="transmembrane region" description="Helical" evidence="9">
    <location>
        <begin position="888"/>
        <end position="909"/>
    </location>
</feature>
<evidence type="ECO:0000256" key="5">
    <source>
        <dbReference type="ARBA" id="ARBA00022741"/>
    </source>
</evidence>
<dbReference type="GO" id="GO:0008559">
    <property type="term" value="F:ABC-type xenobiotic transporter activity"/>
    <property type="evidence" value="ECO:0007669"/>
    <property type="project" value="TreeGrafter"/>
</dbReference>
<evidence type="ECO:0000256" key="7">
    <source>
        <dbReference type="ARBA" id="ARBA00022989"/>
    </source>
</evidence>
<protein>
    <submittedName>
        <fullName evidence="12">Oligomycin resistance ATP-dependent permease YOR1</fullName>
    </submittedName>
</protein>
<dbReference type="PANTHER" id="PTHR24223">
    <property type="entry name" value="ATP-BINDING CASSETTE SUB-FAMILY C"/>
    <property type="match status" value="1"/>
</dbReference>
<feature type="domain" description="ABC transporter" evidence="10">
    <location>
        <begin position="559"/>
        <end position="790"/>
    </location>
</feature>
<dbReference type="SMART" id="SM00382">
    <property type="entry name" value="AAA"/>
    <property type="match status" value="2"/>
</dbReference>
<feature type="transmembrane region" description="Helical" evidence="9">
    <location>
        <begin position="1105"/>
        <end position="1130"/>
    </location>
</feature>
<dbReference type="InterPro" id="IPR036640">
    <property type="entry name" value="ABC1_TM_sf"/>
</dbReference>
<sequence length="1467" mass="166351">MSPNFFDKKLKKTQEDDYSSIIETKSTQYSDEYSSPSDFMNQEDIEKVVDSNVYLQKRLFSFLKTKKIPEIPKDDSERKEFAYYDANIISKIFFLWCLPLIGIGYKRTIQPQDLYKLKPKMKIENLTETFQKFWKEEVRRLIKKYQLEHPEEDHPQFENEEHEFQHYYGKLTPDRLSLVKCLFRTLREKHLRALAYVILGNCAAALNPLVTKRLINFVEKKQLVPHLHVNKGVGYAIGATLIMLLNGIFFNHCFQMSTLSGTQSKGIMTSALLSKSFKLSSSAKNVYSNGMLTSMMSTDMQRLEFAIALQPFLWGFLPPVIICLVLLLINIGPVCLIGFAVFFSLIFCTIRAFKQIIAIRIKANRHTDARVSYMREVLNSLKMIKFYGWEDAYEESIIQTRHKEIYEIKKMLYTRNFFTALGLMLPTMATMVTFLVLYRVGWGNKSVGSIFSSLSSFQVLAILVFFFPLALSTGIDALISLGRAQTFLLAKEEPISEQREPCDADRMALELSNCDFEWEAFDVDSEDEDEHVVLHNQDASNIDAVNSSTKKEKTESNSLDVDDISENTVNEKHFEEDEMKLKFKGFHGIDLKIPQGEFVMVTGAIGTGKTSLLNALAGMMPQLAGSVKQNGKLLLSGQPWIQNTTLKNNILFGSAFDKERYDSILDACSLLADLEILPNGDKCELGDKGVNLSGGQKARLSLARTCYKDADIYLFDDVLSAVDSRVGKYIMDKCMLELLAGKTKILATHQLSLLDRVDKVIFLNSNGSLKYGTKDDLMVQEPEFAKLVHFAQNQSNEEEEEKEFNPPIEYAIGEAISDSEEVKSYGPEGIDNDYDELAKLKKEITAKSDIVVEATNKERRAFNSVSFSVYRKYITSGSGKYTIPVMMLYMITVVATTFCMLFSSVWLSFWTSHKFDRPASFYMGMYCFFVFGALFFMIIEFTTLCTVCLNAARALNLNVVKKLLHTRMSFLDVTPMGRILNVCSSDTNTLDNEISEQLRLFVYQLANLIGVVILCIIYMPYFAIAVPFLLLLYMFIASHYQATGREVKRLEAIQRSFVYNNINEVLSGMATIKCYDKERAFLMKNSFLIDKQNEAAHMSFSLQRWAALFIDMIACLFAVIIALLCITRAFHVSASSVGVMLTYVLQLPGLLNVLLRAMTQAENDMNSVERLVSYSTELPQEAAYRADGNGNGVVQPPNEWPTKGQIEFENVCMAYREGLPLVLKNLSFSINDGQKIALVGRTGCGKSSTVLTLFRLVELTSGKITIDGQDISKLGLYDLRRKLTIIPQDPVLFKRSIRRNLDPFGDHTDDELWEALVNSGAIERSLLEEVKSQHVEKDGKDNDGVHKFHLDQMVQEDGVNYSNGERQVLALTRAVVAKSKILVLDEATSSVDYETDAKIQSKISTEFKDSTVITIAHRLNTILSYDKIMVLEKGEIAEFDEPLNLYHKKDSIFREMCEKAAITEADF</sequence>
<evidence type="ECO:0000256" key="8">
    <source>
        <dbReference type="ARBA" id="ARBA00023136"/>
    </source>
</evidence>
<dbReference type="PANTHER" id="PTHR24223:SF456">
    <property type="entry name" value="MULTIDRUG RESISTANCE-ASSOCIATED PROTEIN LETHAL(2)03659"/>
    <property type="match status" value="1"/>
</dbReference>
<evidence type="ECO:0000256" key="1">
    <source>
        <dbReference type="ARBA" id="ARBA00004141"/>
    </source>
</evidence>
<feature type="transmembrane region" description="Helical" evidence="9">
    <location>
        <begin position="335"/>
        <end position="353"/>
    </location>
</feature>
<feature type="domain" description="ABC transporter" evidence="10">
    <location>
        <begin position="1206"/>
        <end position="1458"/>
    </location>
</feature>
<evidence type="ECO:0000259" key="11">
    <source>
        <dbReference type="PROSITE" id="PS50929"/>
    </source>
</evidence>
<dbReference type="Pfam" id="PF00664">
    <property type="entry name" value="ABC_membrane"/>
    <property type="match status" value="2"/>
</dbReference>
<keyword evidence="7 9" id="KW-1133">Transmembrane helix</keyword>
<dbReference type="InterPro" id="IPR003439">
    <property type="entry name" value="ABC_transporter-like_ATP-bd"/>
</dbReference>
<evidence type="ECO:0000313" key="13">
    <source>
        <dbReference type="Proteomes" id="UP000095605"/>
    </source>
</evidence>
<comment type="subcellular location">
    <subcellularLocation>
        <location evidence="1">Membrane</location>
        <topology evidence="1">Multi-pass membrane protein</topology>
    </subcellularLocation>
</comment>
<evidence type="ECO:0000259" key="10">
    <source>
        <dbReference type="PROSITE" id="PS50893"/>
    </source>
</evidence>
<comment type="caution">
    <text evidence="12">The sequence shown here is derived from an EMBL/GenBank/DDBJ whole genome shotgun (WGS) entry which is preliminary data.</text>
</comment>
<dbReference type="Pfam" id="PF00005">
    <property type="entry name" value="ABC_tran"/>
    <property type="match status" value="2"/>
</dbReference>
<keyword evidence="3" id="KW-0813">Transport</keyword>
<comment type="similarity">
    <text evidence="2">Belongs to the ABC transporter superfamily. ABCC family. Conjugate transporter (TC 3.A.1.208) subfamily.</text>
</comment>
<keyword evidence="13" id="KW-1185">Reference proteome</keyword>
<evidence type="ECO:0000256" key="2">
    <source>
        <dbReference type="ARBA" id="ARBA00009726"/>
    </source>
</evidence>
<dbReference type="CDD" id="cd18606">
    <property type="entry name" value="ABC_6TM_YOR1_D2_like"/>
    <property type="match status" value="1"/>
</dbReference>
<dbReference type="CDD" id="cd03250">
    <property type="entry name" value="ABCC_MRP_domain1"/>
    <property type="match status" value="1"/>
</dbReference>
<proteinExistence type="inferred from homology"/>
<evidence type="ECO:0000256" key="4">
    <source>
        <dbReference type="ARBA" id="ARBA00022692"/>
    </source>
</evidence>
<dbReference type="InterPro" id="IPR003593">
    <property type="entry name" value="AAA+_ATPase"/>
</dbReference>
<evidence type="ECO:0000256" key="6">
    <source>
        <dbReference type="ARBA" id="ARBA00022840"/>
    </source>
</evidence>
<dbReference type="PROSITE" id="PS50929">
    <property type="entry name" value="ABC_TM1F"/>
    <property type="match status" value="2"/>
</dbReference>
<feature type="transmembrane region" description="Helical" evidence="9">
    <location>
        <begin position="921"/>
        <end position="952"/>
    </location>
</feature>
<keyword evidence="8 9" id="KW-0472">Membrane</keyword>
<feature type="transmembrane region" description="Helical" evidence="9">
    <location>
        <begin position="305"/>
        <end position="329"/>
    </location>
</feature>
<feature type="transmembrane region" description="Helical" evidence="9">
    <location>
        <begin position="1136"/>
        <end position="1155"/>
    </location>
</feature>
<dbReference type="SUPFAM" id="SSF52540">
    <property type="entry name" value="P-loop containing nucleoside triphosphate hydrolases"/>
    <property type="match status" value="2"/>
</dbReference>
<gene>
    <name evidence="12" type="ORF">AWRI3578_g3320</name>
</gene>
<dbReference type="CDD" id="cd03244">
    <property type="entry name" value="ABCC_MRP_domain2"/>
    <property type="match status" value="1"/>
</dbReference>
<dbReference type="SUPFAM" id="SSF90123">
    <property type="entry name" value="ABC transporter transmembrane region"/>
    <property type="match status" value="2"/>
</dbReference>
<dbReference type="InterPro" id="IPR027417">
    <property type="entry name" value="P-loop_NTPase"/>
</dbReference>
<reference evidence="13" key="1">
    <citation type="journal article" date="2016" name="Genome Announc.">
        <title>Genome sequences of three species of Hanseniaspora isolated from spontaneous wine fermentations.</title>
        <authorList>
            <person name="Sternes P.R."/>
            <person name="Lee D."/>
            <person name="Kutyna D.R."/>
            <person name="Borneman A.R."/>
        </authorList>
    </citation>
    <scope>NUCLEOTIDE SEQUENCE [LARGE SCALE GENOMIC DNA]</scope>
    <source>
        <strain evidence="13">AWRI3578</strain>
    </source>
</reference>
<dbReference type="FunFam" id="3.40.50.300:FF:000565">
    <property type="entry name" value="ABC bile acid transporter"/>
    <property type="match status" value="1"/>
</dbReference>
<dbReference type="EMBL" id="LPNL01000008">
    <property type="protein sequence ID" value="OEJ82578.1"/>
    <property type="molecule type" value="Genomic_DNA"/>
</dbReference>
<dbReference type="GO" id="GO:0005524">
    <property type="term" value="F:ATP binding"/>
    <property type="evidence" value="ECO:0007669"/>
    <property type="project" value="UniProtKB-KW"/>
</dbReference>
<feature type="transmembrane region" description="Helical" evidence="9">
    <location>
        <begin position="457"/>
        <end position="479"/>
    </location>
</feature>
<dbReference type="GO" id="GO:0016887">
    <property type="term" value="F:ATP hydrolysis activity"/>
    <property type="evidence" value="ECO:0007669"/>
    <property type="project" value="InterPro"/>
</dbReference>
<keyword evidence="6" id="KW-0067">ATP-binding</keyword>
<dbReference type="FunFam" id="3.40.50.300:FF:000997">
    <property type="entry name" value="Multidrug resistance-associated protein 1"/>
    <property type="match status" value="1"/>
</dbReference>
<feature type="transmembrane region" description="Helical" evidence="9">
    <location>
        <begin position="417"/>
        <end position="437"/>
    </location>
</feature>
<accession>A0A1E5R6S9</accession>
<evidence type="ECO:0000256" key="9">
    <source>
        <dbReference type="SAM" id="Phobius"/>
    </source>
</evidence>